<evidence type="ECO:0000313" key="2">
    <source>
        <dbReference type="EMBL" id="KUM47267.1"/>
    </source>
</evidence>
<keyword evidence="1" id="KW-0812">Transmembrane</keyword>
<reference evidence="2" key="1">
    <citation type="journal article" date="2015" name="Genome Biol. Evol.">
        <title>Organellar Genomes of White Spruce (Picea glauca): Assembly and Annotation.</title>
        <authorList>
            <person name="Jackman S.D."/>
            <person name="Warren R.L."/>
            <person name="Gibb E.A."/>
            <person name="Vandervalk B.P."/>
            <person name="Mohamadi H."/>
            <person name="Chu J."/>
            <person name="Raymond A."/>
            <person name="Pleasance S."/>
            <person name="Coope R."/>
            <person name="Wildung M.R."/>
            <person name="Ritland C.E."/>
            <person name="Bousquet J."/>
            <person name="Jones S.J."/>
            <person name="Bohlmann J."/>
            <person name="Birol I."/>
        </authorList>
    </citation>
    <scope>NUCLEOTIDE SEQUENCE [LARGE SCALE GENOMIC DNA]</scope>
    <source>
        <tissue evidence="2">Flushing bud</tissue>
    </source>
</reference>
<gene>
    <name evidence="2" type="ORF">ABT39_MTgene5452</name>
</gene>
<keyword evidence="1" id="KW-0472">Membrane</keyword>
<protein>
    <submittedName>
        <fullName evidence="2">Uncharacterized protein</fullName>
    </submittedName>
</protein>
<name>A0A101LXQ8_PICGL</name>
<dbReference type="EMBL" id="LKAM01000007">
    <property type="protein sequence ID" value="KUM47267.1"/>
    <property type="molecule type" value="Genomic_DNA"/>
</dbReference>
<evidence type="ECO:0000256" key="1">
    <source>
        <dbReference type="SAM" id="Phobius"/>
    </source>
</evidence>
<accession>A0A101LXQ8</accession>
<sequence length="118" mass="13831">MNTDSSFDRLVIPLLAHEEVPHHYLLVFCISYDPPPPNRVTVSDRWRSSHEAFFWIFFRTHLPLGIFFIHFSFSFHALDLLTKPEPWGTCSIKGWVLLQTDLLVMKSKSKFPRNTAEL</sequence>
<organism evidence="2">
    <name type="scientific">Picea glauca</name>
    <name type="common">White spruce</name>
    <name type="synonym">Pinus glauca</name>
    <dbReference type="NCBI Taxonomy" id="3330"/>
    <lineage>
        <taxon>Eukaryota</taxon>
        <taxon>Viridiplantae</taxon>
        <taxon>Streptophyta</taxon>
        <taxon>Embryophyta</taxon>
        <taxon>Tracheophyta</taxon>
        <taxon>Spermatophyta</taxon>
        <taxon>Pinopsida</taxon>
        <taxon>Pinidae</taxon>
        <taxon>Conifers I</taxon>
        <taxon>Pinales</taxon>
        <taxon>Pinaceae</taxon>
        <taxon>Picea</taxon>
    </lineage>
</organism>
<geneLocation type="mitochondrion" evidence="2"/>
<proteinExistence type="predicted"/>
<dbReference type="AlphaFoldDB" id="A0A101LXQ8"/>
<comment type="caution">
    <text evidence="2">The sequence shown here is derived from an EMBL/GenBank/DDBJ whole genome shotgun (WGS) entry which is preliminary data.</text>
</comment>
<feature type="transmembrane region" description="Helical" evidence="1">
    <location>
        <begin position="52"/>
        <end position="73"/>
    </location>
</feature>
<keyword evidence="1" id="KW-1133">Transmembrane helix</keyword>
<keyword evidence="2" id="KW-0496">Mitochondrion</keyword>